<proteinExistence type="inferred from homology"/>
<dbReference type="RefSeq" id="WP_286662215.1">
    <property type="nucleotide sequence ID" value="NZ_JASZYV010000006.1"/>
</dbReference>
<evidence type="ECO:0000313" key="8">
    <source>
        <dbReference type="Proteomes" id="UP001174908"/>
    </source>
</evidence>
<feature type="compositionally biased region" description="Basic and acidic residues" evidence="5">
    <location>
        <begin position="1"/>
        <end position="10"/>
    </location>
</feature>
<sequence>MKQAKREDAMTQKTRPGQQHSDEITVEDGEAEARPDKGKRGAAKAEADGKKPKPRLGRKDYEAELERLHGELVKLQQWVVHKGLKVCVVFEGRDGAGKGGTIKAITERVSPRVFRVVALPAPTEREKSQMYVQRYLPHLPAAGEVVIFDRSWYNRAGVERVMGFCTEAMAKEFLRAVPLVEQAIIDSGVILLKYWLEVSPEEQTRRLESRIDDPRKVWKLSPMDIKSYTRWNDYSKARDDMFSATDTDLSPWNVARSDDKRRARLNIITHLLAHVPYGEVKREKVKLPKRHKLDSHRKSEHPIRYVEERF</sequence>
<dbReference type="Gene3D" id="3.40.50.300">
    <property type="entry name" value="P-loop containing nucleotide triphosphate hydrolases"/>
    <property type="match status" value="1"/>
</dbReference>
<name>A0ABT7NGP5_9BURK</name>
<dbReference type="SUPFAM" id="SSF52540">
    <property type="entry name" value="P-loop containing nucleoside triphosphate hydrolases"/>
    <property type="match status" value="1"/>
</dbReference>
<comment type="function">
    <text evidence="4">Uses inorganic polyphosphate (polyP) as a donor to convert GDP to GTP or ADP to ATP.</text>
</comment>
<dbReference type="Pfam" id="PF03976">
    <property type="entry name" value="PPK2"/>
    <property type="match status" value="1"/>
</dbReference>
<evidence type="ECO:0000259" key="6">
    <source>
        <dbReference type="Pfam" id="PF03976"/>
    </source>
</evidence>
<evidence type="ECO:0000256" key="3">
    <source>
        <dbReference type="ARBA" id="ARBA00022777"/>
    </source>
</evidence>
<feature type="domain" description="Polyphosphate kinase-2-related" evidence="6">
    <location>
        <begin position="57"/>
        <end position="282"/>
    </location>
</feature>
<keyword evidence="8" id="KW-1185">Reference proteome</keyword>
<comment type="caution">
    <text evidence="7">The sequence shown here is derived from an EMBL/GenBank/DDBJ whole genome shotgun (WGS) entry which is preliminary data.</text>
</comment>
<dbReference type="InterPro" id="IPR027417">
    <property type="entry name" value="P-loop_NTPase"/>
</dbReference>
<evidence type="ECO:0000313" key="7">
    <source>
        <dbReference type="EMBL" id="MDM0047093.1"/>
    </source>
</evidence>
<feature type="region of interest" description="Disordered" evidence="5">
    <location>
        <begin position="1"/>
        <end position="58"/>
    </location>
</feature>
<dbReference type="InterPro" id="IPR022488">
    <property type="entry name" value="PPK2-related"/>
</dbReference>
<dbReference type="InterPro" id="IPR022486">
    <property type="entry name" value="PPK2_PA0141"/>
</dbReference>
<keyword evidence="2 4" id="KW-0808">Transferase</keyword>
<reference evidence="7" key="1">
    <citation type="submission" date="2023-06" db="EMBL/GenBank/DDBJ databases">
        <authorList>
            <person name="Jiang Y."/>
            <person name="Liu Q."/>
        </authorList>
    </citation>
    <scope>NUCLEOTIDE SEQUENCE</scope>
    <source>
        <strain evidence="7">CGMCC 1.12089</strain>
    </source>
</reference>
<dbReference type="PANTHER" id="PTHR34383:SF1">
    <property type="entry name" value="ADP-POLYPHOSPHATE PHOSPHOTRANSFERASE"/>
    <property type="match status" value="1"/>
</dbReference>
<feature type="compositionally biased region" description="Basic and acidic residues" evidence="5">
    <location>
        <begin position="31"/>
        <end position="58"/>
    </location>
</feature>
<evidence type="ECO:0000256" key="4">
    <source>
        <dbReference type="RuleBase" id="RU369062"/>
    </source>
</evidence>
<gene>
    <name evidence="7" type="primary">ppk2</name>
    <name evidence="7" type="ORF">QTH91_21555</name>
</gene>
<evidence type="ECO:0000256" key="5">
    <source>
        <dbReference type="SAM" id="MobiDB-lite"/>
    </source>
</evidence>
<accession>A0ABT7NGP5</accession>
<protein>
    <recommendedName>
        <fullName evidence="4">ADP/GDP-polyphosphate phosphotransferase</fullName>
        <ecNumber evidence="4">2.7.4.-</ecNumber>
    </recommendedName>
    <alternativeName>
        <fullName evidence="4">Polyphosphate kinase PPK2</fullName>
    </alternativeName>
</protein>
<evidence type="ECO:0000256" key="2">
    <source>
        <dbReference type="ARBA" id="ARBA00022679"/>
    </source>
</evidence>
<dbReference type="EMBL" id="JASZYV010000006">
    <property type="protein sequence ID" value="MDM0047093.1"/>
    <property type="molecule type" value="Genomic_DNA"/>
</dbReference>
<comment type="similarity">
    <text evidence="1 4">Belongs to the polyphosphate kinase 2 (PPK2) family. Class I subfamily.</text>
</comment>
<dbReference type="InterPro" id="IPR016898">
    <property type="entry name" value="Polyphosphate_phosphotransfera"/>
</dbReference>
<organism evidence="7 8">
    <name type="scientific">Variovorax dokdonensis</name>
    <dbReference type="NCBI Taxonomy" id="344883"/>
    <lineage>
        <taxon>Bacteria</taxon>
        <taxon>Pseudomonadati</taxon>
        <taxon>Pseudomonadota</taxon>
        <taxon>Betaproteobacteria</taxon>
        <taxon>Burkholderiales</taxon>
        <taxon>Comamonadaceae</taxon>
        <taxon>Variovorax</taxon>
    </lineage>
</organism>
<dbReference type="GO" id="GO:0008976">
    <property type="term" value="F:polyphosphate kinase activity"/>
    <property type="evidence" value="ECO:0007669"/>
    <property type="project" value="UniProtKB-EC"/>
</dbReference>
<dbReference type="PIRSF" id="PIRSF028756">
    <property type="entry name" value="PPK2_prd"/>
    <property type="match status" value="1"/>
</dbReference>
<evidence type="ECO:0000256" key="1">
    <source>
        <dbReference type="ARBA" id="ARBA00009924"/>
    </source>
</evidence>
<dbReference type="NCBIfam" id="TIGR03707">
    <property type="entry name" value="PPK2_P_aer"/>
    <property type="match status" value="1"/>
</dbReference>
<dbReference type="EC" id="2.7.4.-" evidence="4"/>
<dbReference type="Proteomes" id="UP001174908">
    <property type="component" value="Unassembled WGS sequence"/>
</dbReference>
<keyword evidence="3 4" id="KW-0418">Kinase</keyword>
<comment type="subunit">
    <text evidence="4">Homotetramer.</text>
</comment>
<dbReference type="PANTHER" id="PTHR34383">
    <property type="entry name" value="POLYPHOSPHATE:AMP PHOSPHOTRANSFERASE-RELATED"/>
    <property type="match status" value="1"/>
</dbReference>